<sequence length="147" mass="16779">MRPGMAAGGMFMDDRRANDLNRFLGARRGNQLTCQWRKDDKQHGNQAKPCDCVFVNSELHIRWEKCLYGFYADSGKRRLPIAQGSSVANSGLGHRRQCIKANRMATEIICCNRYLQESSLPCRNLMMLISNNLSEIEKSFSFLKISL</sequence>
<protein>
    <submittedName>
        <fullName evidence="1">Uncharacterized protein</fullName>
    </submittedName>
</protein>
<name>A0A127QK18_9BURK</name>
<accession>A0A127QK18</accession>
<evidence type="ECO:0000313" key="1">
    <source>
        <dbReference type="EMBL" id="AMP10411.1"/>
    </source>
</evidence>
<organism evidence="1 2">
    <name type="scientific">Collimonas arenae</name>
    <dbReference type="NCBI Taxonomy" id="279058"/>
    <lineage>
        <taxon>Bacteria</taxon>
        <taxon>Pseudomonadati</taxon>
        <taxon>Pseudomonadota</taxon>
        <taxon>Betaproteobacteria</taxon>
        <taxon>Burkholderiales</taxon>
        <taxon>Oxalobacteraceae</taxon>
        <taxon>Collimonas</taxon>
    </lineage>
</organism>
<dbReference type="EMBL" id="CP013235">
    <property type="protein sequence ID" value="AMP10411.1"/>
    <property type="molecule type" value="Genomic_DNA"/>
</dbReference>
<evidence type="ECO:0000313" key="2">
    <source>
        <dbReference type="Proteomes" id="UP000071778"/>
    </source>
</evidence>
<reference evidence="1 2" key="1">
    <citation type="submission" date="2015-11" db="EMBL/GenBank/DDBJ databases">
        <title>Exploring the genomic traits of fungus-feeding bacterial genus Collimonas.</title>
        <authorList>
            <person name="Song C."/>
            <person name="Schmidt R."/>
            <person name="de Jager V."/>
            <person name="Krzyzanowska D."/>
            <person name="Jongedijk E."/>
            <person name="Cankar K."/>
            <person name="Beekwilder J."/>
            <person name="van Veen A."/>
            <person name="de Boer W."/>
            <person name="van Veen J.A."/>
            <person name="Garbeva P."/>
        </authorList>
    </citation>
    <scope>NUCLEOTIDE SEQUENCE [LARGE SCALE GENOMIC DNA]</scope>
    <source>
        <strain evidence="1 2">Ter282</strain>
    </source>
</reference>
<gene>
    <name evidence="1" type="ORF">CAter282_2681</name>
</gene>
<keyword evidence="2" id="KW-1185">Reference proteome</keyword>
<dbReference type="Proteomes" id="UP000071778">
    <property type="component" value="Chromosome"/>
</dbReference>
<proteinExistence type="predicted"/>
<dbReference type="AlphaFoldDB" id="A0A127QK18"/>
<dbReference type="PATRIC" id="fig|279058.17.peg.2923"/>